<evidence type="ECO:0000313" key="4">
    <source>
        <dbReference type="Proteomes" id="UP001500888"/>
    </source>
</evidence>
<protein>
    <recommendedName>
        <fullName evidence="2">HTH psq-type domain-containing protein</fullName>
    </recommendedName>
</protein>
<dbReference type="EMBL" id="BAAAZR010000040">
    <property type="protein sequence ID" value="GAA3838471.1"/>
    <property type="molecule type" value="Genomic_DNA"/>
</dbReference>
<dbReference type="InterPro" id="IPR007889">
    <property type="entry name" value="HTH_Psq"/>
</dbReference>
<sequence>MKLGNTPDHSDVVSMSFGNTLALAVRASKCCSPQRGPDASQSKTELYAAIRRDVRGGMSIRAAMRKYSVSYPTVTKAMTSAWPEPRKNRPRGRPVWMSTSR</sequence>
<feature type="region of interest" description="Disordered" evidence="1">
    <location>
        <begin position="80"/>
        <end position="101"/>
    </location>
</feature>
<organism evidence="3 4">
    <name type="scientific">Sphaerisporangium flaviroseum</name>
    <dbReference type="NCBI Taxonomy" id="509199"/>
    <lineage>
        <taxon>Bacteria</taxon>
        <taxon>Bacillati</taxon>
        <taxon>Actinomycetota</taxon>
        <taxon>Actinomycetes</taxon>
        <taxon>Streptosporangiales</taxon>
        <taxon>Streptosporangiaceae</taxon>
        <taxon>Sphaerisporangium</taxon>
    </lineage>
</organism>
<keyword evidence="4" id="KW-1185">Reference proteome</keyword>
<feature type="domain" description="HTH psq-type" evidence="2">
    <location>
        <begin position="44"/>
        <end position="74"/>
    </location>
</feature>
<dbReference type="Proteomes" id="UP001500888">
    <property type="component" value="Unassembled WGS sequence"/>
</dbReference>
<reference evidence="4" key="1">
    <citation type="journal article" date="2019" name="Int. J. Syst. Evol. Microbiol.">
        <title>The Global Catalogue of Microorganisms (GCM) 10K type strain sequencing project: providing services to taxonomists for standard genome sequencing and annotation.</title>
        <authorList>
            <consortium name="The Broad Institute Genomics Platform"/>
            <consortium name="The Broad Institute Genome Sequencing Center for Infectious Disease"/>
            <person name="Wu L."/>
            <person name="Ma J."/>
        </authorList>
    </citation>
    <scope>NUCLEOTIDE SEQUENCE [LARGE SCALE GENOMIC DNA]</scope>
    <source>
        <strain evidence="4">JCM 16908</strain>
    </source>
</reference>
<evidence type="ECO:0000256" key="1">
    <source>
        <dbReference type="SAM" id="MobiDB-lite"/>
    </source>
</evidence>
<dbReference type="Pfam" id="PF05225">
    <property type="entry name" value="HTH_psq"/>
    <property type="match status" value="1"/>
</dbReference>
<evidence type="ECO:0000313" key="3">
    <source>
        <dbReference type="EMBL" id="GAA3838471.1"/>
    </source>
</evidence>
<gene>
    <name evidence="3" type="ORF">GCM10022226_70970</name>
</gene>
<name>A0ABP7J9E2_9ACTN</name>
<accession>A0ABP7J9E2</accession>
<proteinExistence type="predicted"/>
<evidence type="ECO:0000259" key="2">
    <source>
        <dbReference type="Pfam" id="PF05225"/>
    </source>
</evidence>
<comment type="caution">
    <text evidence="3">The sequence shown here is derived from an EMBL/GenBank/DDBJ whole genome shotgun (WGS) entry which is preliminary data.</text>
</comment>